<feature type="transmembrane region" description="Helical" evidence="1">
    <location>
        <begin position="38"/>
        <end position="62"/>
    </location>
</feature>
<dbReference type="Proteomes" id="UP001165297">
    <property type="component" value="Unassembled WGS sequence"/>
</dbReference>
<feature type="chain" id="PRO_5046898935" description="CcmD family protein" evidence="2">
    <location>
        <begin position="21"/>
        <end position="91"/>
    </location>
</feature>
<gene>
    <name evidence="3" type="ORF">LGH70_01600</name>
</gene>
<sequence length="91" mass="9097">MLTKRAFLLTLMGLLTGYLAEAQSAAPAAGPTPSYVLSLAVYAVGAVVLIFGVMTAVSLAAVATEAALHEEPAATPVATAAPEPTEQKVAA</sequence>
<comment type="caution">
    <text evidence="3">The sequence shown here is derived from an EMBL/GenBank/DDBJ whole genome shotgun (WGS) entry which is preliminary data.</text>
</comment>
<protein>
    <recommendedName>
        <fullName evidence="5">CcmD family protein</fullName>
    </recommendedName>
</protein>
<organism evidence="3 4">
    <name type="scientific">Hymenobacter nitidus</name>
    <dbReference type="NCBI Taxonomy" id="2880929"/>
    <lineage>
        <taxon>Bacteria</taxon>
        <taxon>Pseudomonadati</taxon>
        <taxon>Bacteroidota</taxon>
        <taxon>Cytophagia</taxon>
        <taxon>Cytophagales</taxon>
        <taxon>Hymenobacteraceae</taxon>
        <taxon>Hymenobacter</taxon>
    </lineage>
</organism>
<dbReference type="RefSeq" id="WP_226182013.1">
    <property type="nucleotide sequence ID" value="NZ_JAJADQ010000001.1"/>
</dbReference>
<keyword evidence="4" id="KW-1185">Reference proteome</keyword>
<accession>A0ABS8A955</accession>
<name>A0ABS8A955_9BACT</name>
<evidence type="ECO:0008006" key="5">
    <source>
        <dbReference type="Google" id="ProtNLM"/>
    </source>
</evidence>
<evidence type="ECO:0000256" key="1">
    <source>
        <dbReference type="SAM" id="Phobius"/>
    </source>
</evidence>
<keyword evidence="1" id="KW-0812">Transmembrane</keyword>
<keyword evidence="2" id="KW-0732">Signal</keyword>
<proteinExistence type="predicted"/>
<dbReference type="EMBL" id="JAJADQ010000001">
    <property type="protein sequence ID" value="MCB2376257.1"/>
    <property type="molecule type" value="Genomic_DNA"/>
</dbReference>
<evidence type="ECO:0000313" key="3">
    <source>
        <dbReference type="EMBL" id="MCB2376257.1"/>
    </source>
</evidence>
<keyword evidence="1" id="KW-1133">Transmembrane helix</keyword>
<reference evidence="3" key="1">
    <citation type="submission" date="2021-10" db="EMBL/GenBank/DDBJ databases">
        <authorList>
            <person name="Dean J.D."/>
            <person name="Kim M.K."/>
            <person name="Newey C.N."/>
            <person name="Stoker T.S."/>
            <person name="Thompson D.W."/>
            <person name="Grose J.H."/>
        </authorList>
    </citation>
    <scope>NUCLEOTIDE SEQUENCE</scope>
    <source>
        <strain evidence="3">BT635</strain>
    </source>
</reference>
<feature type="signal peptide" evidence="2">
    <location>
        <begin position="1"/>
        <end position="20"/>
    </location>
</feature>
<evidence type="ECO:0000256" key="2">
    <source>
        <dbReference type="SAM" id="SignalP"/>
    </source>
</evidence>
<keyword evidence="1" id="KW-0472">Membrane</keyword>
<evidence type="ECO:0000313" key="4">
    <source>
        <dbReference type="Proteomes" id="UP001165297"/>
    </source>
</evidence>